<gene>
    <name evidence="3" type="ORF">K0T92_12980</name>
</gene>
<evidence type="ECO:0000313" key="4">
    <source>
        <dbReference type="Proteomes" id="UP000812277"/>
    </source>
</evidence>
<dbReference type="EMBL" id="JAHZIJ010000008">
    <property type="protein sequence ID" value="MBW7475660.1"/>
    <property type="molecule type" value="Genomic_DNA"/>
</dbReference>
<dbReference type="Proteomes" id="UP000812277">
    <property type="component" value="Unassembled WGS sequence"/>
</dbReference>
<feature type="region of interest" description="Disordered" evidence="1">
    <location>
        <begin position="431"/>
        <end position="496"/>
    </location>
</feature>
<feature type="domain" description="Regulatory protein YycH" evidence="2">
    <location>
        <begin position="2"/>
        <end position="419"/>
    </location>
</feature>
<proteinExistence type="predicted"/>
<evidence type="ECO:0000259" key="2">
    <source>
        <dbReference type="Pfam" id="PF07435"/>
    </source>
</evidence>
<name>A0ABS7D6Y8_9BACL</name>
<evidence type="ECO:0000313" key="3">
    <source>
        <dbReference type="EMBL" id="MBW7475660.1"/>
    </source>
</evidence>
<accession>A0ABS7D6Y8</accession>
<dbReference type="Pfam" id="PF07435">
    <property type="entry name" value="YycH"/>
    <property type="match status" value="1"/>
</dbReference>
<sequence>MERVKTGVLIVLVVLSLMQSYLLAYSMPGLGATLSTPQDYVNTALMGAEEKVENLIFPEDLVLHMGEGKHTLLYPAMNFYDRIYERIRGREFKGFQRSSIRAVDWKEVRDRDQGVELRFGRGVPVELLSKVIKLEGDLLFLSDVIDRIWIFNKRESNEVRTFFFSADSSTVYESVRADLTAQDIETYVGFGEFQTLYTPLEDELYIPQGPLQSVEAVVGYKSYSAEQMQGNLFFDPAVTRAISNRSGSQIYTDGKRGLQVDQNGKWISYTDPVARQELEDNIGDNVYASIAFINQHGGWDGMHRFIYPGPMDSSQTQIIRYQQYYGNYPIVPKEPFLYGDMRLRLQQGAVSEYERSLLTLQSKAETKAVKWLPGGEMLEKALASYIRRGETTALYPALIAVHLEDNRIRFQPAWVVRLTDGSQEMLLPALAGSEKPMPGEPGGGPIVNPDKKDNGASAETFEEVGANGAALPKSVSTGGSKAAVTVGDGGEEPLLD</sequence>
<dbReference type="RefSeq" id="WP_219872908.1">
    <property type="nucleotide sequence ID" value="NZ_JAHZIJ010000008.1"/>
</dbReference>
<dbReference type="InterPro" id="IPR009996">
    <property type="entry name" value="YycH"/>
</dbReference>
<organism evidence="3 4">
    <name type="scientific">Paenibacillus oenotherae</name>
    <dbReference type="NCBI Taxonomy" id="1435645"/>
    <lineage>
        <taxon>Bacteria</taxon>
        <taxon>Bacillati</taxon>
        <taxon>Bacillota</taxon>
        <taxon>Bacilli</taxon>
        <taxon>Bacillales</taxon>
        <taxon>Paenibacillaceae</taxon>
        <taxon>Paenibacillus</taxon>
    </lineage>
</organism>
<reference evidence="3 4" key="1">
    <citation type="submission" date="2021-07" db="EMBL/GenBank/DDBJ databases">
        <title>Paenibacillus radiodurans sp. nov., isolated from the southeastern edge of Tengger Desert.</title>
        <authorList>
            <person name="Zhang G."/>
        </authorList>
    </citation>
    <scope>NUCLEOTIDE SEQUENCE [LARGE SCALE GENOMIC DNA]</scope>
    <source>
        <strain evidence="3 4">DT7-4</strain>
    </source>
</reference>
<dbReference type="CDD" id="cd15787">
    <property type="entry name" value="YycH_N"/>
    <property type="match status" value="1"/>
</dbReference>
<dbReference type="InterPro" id="IPR042274">
    <property type="entry name" value="YycH/YycI_2"/>
</dbReference>
<keyword evidence="4" id="KW-1185">Reference proteome</keyword>
<protein>
    <recommendedName>
        <fullName evidence="2">Regulatory protein YycH domain-containing protein</fullName>
    </recommendedName>
</protein>
<dbReference type="Gene3D" id="3.30.310.160">
    <property type="entry name" value="YycH protein, domain 2"/>
    <property type="match status" value="1"/>
</dbReference>
<comment type="caution">
    <text evidence="3">The sequence shown here is derived from an EMBL/GenBank/DDBJ whole genome shotgun (WGS) entry which is preliminary data.</text>
</comment>
<evidence type="ECO:0000256" key="1">
    <source>
        <dbReference type="SAM" id="MobiDB-lite"/>
    </source>
</evidence>